<protein>
    <submittedName>
        <fullName evidence="1">BQ5605_C006g03785 protein</fullName>
    </submittedName>
</protein>
<dbReference type="EMBL" id="FQNC01000044">
    <property type="protein sequence ID" value="SGY53652.1"/>
    <property type="molecule type" value="Genomic_DNA"/>
</dbReference>
<sequence length="102" mass="11119">MCTVVTLSTSWSSHLTSFWPDSHTSALSLFWAGSVHLTKVAGPAARSPEPTGSALLSLLLKQLLGLVSLVHRSEPYHRLSRCVISNFLVWSPWSVDQSLTTA</sequence>
<evidence type="ECO:0000313" key="1">
    <source>
        <dbReference type="EMBL" id="SGY53652.1"/>
    </source>
</evidence>
<name>A0A2X0M856_9BASI</name>
<proteinExistence type="predicted"/>
<accession>A0A2X0M856</accession>
<reference evidence="1 2" key="1">
    <citation type="submission" date="2016-11" db="EMBL/GenBank/DDBJ databases">
        <authorList>
            <person name="Jaros S."/>
            <person name="Januszkiewicz K."/>
            <person name="Wedrychowicz H."/>
        </authorList>
    </citation>
    <scope>NUCLEOTIDE SEQUENCE [LARGE SCALE GENOMIC DNA]</scope>
</reference>
<dbReference type="AlphaFoldDB" id="A0A2X0M856"/>
<gene>
    <name evidence="1" type="primary">BQ5605_C006g03785</name>
    <name evidence="1" type="ORF">BQ5605_C006G03785</name>
</gene>
<evidence type="ECO:0000313" key="2">
    <source>
        <dbReference type="Proteomes" id="UP000249464"/>
    </source>
</evidence>
<dbReference type="Proteomes" id="UP000249464">
    <property type="component" value="Unassembled WGS sequence"/>
</dbReference>
<keyword evidence="2" id="KW-1185">Reference proteome</keyword>
<organism evidence="1 2">
    <name type="scientific">Microbotryum silenes-dioicae</name>
    <dbReference type="NCBI Taxonomy" id="796604"/>
    <lineage>
        <taxon>Eukaryota</taxon>
        <taxon>Fungi</taxon>
        <taxon>Dikarya</taxon>
        <taxon>Basidiomycota</taxon>
        <taxon>Pucciniomycotina</taxon>
        <taxon>Microbotryomycetes</taxon>
        <taxon>Microbotryales</taxon>
        <taxon>Microbotryaceae</taxon>
        <taxon>Microbotryum</taxon>
    </lineage>
</organism>